<sequence>MPSRDRSAQQVNFGSANAGGALRRRWHHITRTYFPIEAVADVCAEASRRVVARDGGVLSGVDSAKARLVSARNQVLTNQIDGTLYPVTKTRISFNQVKRGFRGPRPPRCWYSAALAAPHHKLVGCRPRSAKAIAPIESGVAPRRRSSCCWQRM</sequence>
<proteinExistence type="predicted"/>
<dbReference type="AlphaFoldDB" id="A0A8T1WJ50"/>
<evidence type="ECO:0000313" key="1">
    <source>
        <dbReference type="EMBL" id="KAG7391739.1"/>
    </source>
</evidence>
<protein>
    <submittedName>
        <fullName evidence="1">Uncharacterized protein</fullName>
    </submittedName>
</protein>
<accession>A0A8T1WJ50</accession>
<keyword evidence="2" id="KW-1185">Reference proteome</keyword>
<name>A0A8T1WJ50_9STRA</name>
<dbReference type="Proteomes" id="UP000694044">
    <property type="component" value="Unassembled WGS sequence"/>
</dbReference>
<reference evidence="1" key="1">
    <citation type="submission" date="2021-02" db="EMBL/GenBank/DDBJ databases">
        <authorList>
            <person name="Palmer J.M."/>
        </authorList>
    </citation>
    <scope>NUCLEOTIDE SEQUENCE</scope>
    <source>
        <strain evidence="1">SCRP734</strain>
    </source>
</reference>
<dbReference type="EMBL" id="JAGDFM010000018">
    <property type="protein sequence ID" value="KAG7391739.1"/>
    <property type="molecule type" value="Genomic_DNA"/>
</dbReference>
<organism evidence="1 2">
    <name type="scientific">Phytophthora pseudosyringae</name>
    <dbReference type="NCBI Taxonomy" id="221518"/>
    <lineage>
        <taxon>Eukaryota</taxon>
        <taxon>Sar</taxon>
        <taxon>Stramenopiles</taxon>
        <taxon>Oomycota</taxon>
        <taxon>Peronosporomycetes</taxon>
        <taxon>Peronosporales</taxon>
        <taxon>Peronosporaceae</taxon>
        <taxon>Phytophthora</taxon>
    </lineage>
</organism>
<evidence type="ECO:0000313" key="2">
    <source>
        <dbReference type="Proteomes" id="UP000694044"/>
    </source>
</evidence>
<gene>
    <name evidence="1" type="ORF">PHYPSEUDO_003814</name>
</gene>
<comment type="caution">
    <text evidence="1">The sequence shown here is derived from an EMBL/GenBank/DDBJ whole genome shotgun (WGS) entry which is preliminary data.</text>
</comment>